<sequence length="625" mass="71814">MSIVRFDIGRRIIYNDTPYVIKGYASFSEVLAKEVHPPYKEKIIKINEIIKDPKNITASKKTLVDISDTEFSEAKERYLIIKPLLELEKRTTKDVQKIAKQHKKSPATLYRWIKKFEAYGTITALANSFDNCGAKGKGRLDPSIEAIIQSVIDELYLNKQQYSLSYIHLKIQNKCQNAGLKAPTLNTVRNRIAQLSPKLVAKNRKGLSVRDTRGTPGKFPDVHMPLDVIQIDHTPMDVIIVDEESRQEIGRPYITLAIDVYSRMIFGFYISLEAPSYFSVGQTLLNAILPKDDLLQYHNIQGEWPVYGLPRAIHMDNAAEFRSESLKRFAEEYRITHILRPVARPEFGGHVESAIKTAMGKVHQLPGSTFSNINEKGTYNSQKEASLTLKELEQWFLEFIVNIYHKSVHSSIGMTPEEKFYQGMLGVEDGAIPFLPTVPANTLKLRMALLPAMERTVQKNGITIDHITYFSETLRKWIIPVSYKKITKNIHPKKVLCRRDPRDISKIYVFDDDVNDYIIVPYADIKRPAINLKELRRAISEAKKAVTGRGIESHDIFEAHERLYQYAQKSKREQKSVRRAKSSKKHMKRTIEFEKKQIPEVAKNTAQNHTIIENDDSDFEYYPVD</sequence>
<name>A0A7M1B9W7_9BACT</name>
<keyword evidence="3" id="KW-1185">Reference proteome</keyword>
<dbReference type="Proteomes" id="UP000593580">
    <property type="component" value="Chromosome"/>
</dbReference>
<dbReference type="RefSeq" id="WP_193110715.1">
    <property type="nucleotide sequence ID" value="NZ_CP041406.1"/>
</dbReference>
<reference evidence="2 3" key="1">
    <citation type="submission" date="2019-07" db="EMBL/GenBank/DDBJ databases">
        <title>Sulfurimonas paralvinellae sp. nov., a novel mesophilic, hydrogen- and sulfur-oxidizing chemolithoautotroph within the Epsilonproteo- bacteria isolated from a deep-sea hydrothermal vent polychaete nest, reclassification of Thiomicrospira denitrificans as Sulfurimonas denitrificans comb. nov. and emended description of the genus Sulfurimonas.</title>
        <authorList>
            <person name="Wang S."/>
            <person name="Jiang L."/>
            <person name="Shao Z."/>
        </authorList>
    </citation>
    <scope>NUCLEOTIDE SEQUENCE [LARGE SCALE GENOMIC DNA]</scope>
    <source>
        <strain evidence="2 3">GO25</strain>
    </source>
</reference>
<dbReference type="Pfam" id="PF09299">
    <property type="entry name" value="Mu-transpos_C"/>
    <property type="match status" value="1"/>
</dbReference>
<evidence type="ECO:0000313" key="2">
    <source>
        <dbReference type="EMBL" id="QOP46455.1"/>
    </source>
</evidence>
<gene>
    <name evidence="2" type="ORF">FM071_09175</name>
</gene>
<dbReference type="InterPro" id="IPR036397">
    <property type="entry name" value="RNaseH_sf"/>
</dbReference>
<dbReference type="Gene3D" id="3.30.420.10">
    <property type="entry name" value="Ribonuclease H-like superfamily/Ribonuclease H"/>
    <property type="match status" value="1"/>
</dbReference>
<dbReference type="GO" id="GO:0003676">
    <property type="term" value="F:nucleic acid binding"/>
    <property type="evidence" value="ECO:0007669"/>
    <property type="project" value="InterPro"/>
</dbReference>
<dbReference type="InterPro" id="IPR012337">
    <property type="entry name" value="RNaseH-like_sf"/>
</dbReference>
<evidence type="ECO:0000313" key="3">
    <source>
        <dbReference type="Proteomes" id="UP000593580"/>
    </source>
</evidence>
<dbReference type="PANTHER" id="PTHR35004">
    <property type="entry name" value="TRANSPOSASE RV3428C-RELATED"/>
    <property type="match status" value="1"/>
</dbReference>
<dbReference type="GO" id="GO:0015074">
    <property type="term" value="P:DNA integration"/>
    <property type="evidence" value="ECO:0007669"/>
    <property type="project" value="InterPro"/>
</dbReference>
<dbReference type="InterPro" id="IPR015378">
    <property type="entry name" value="Transposase-like_Mu_C"/>
</dbReference>
<protein>
    <submittedName>
        <fullName evidence="2">DDE-type integrase/transposase/recombinase</fullName>
    </submittedName>
</protein>
<dbReference type="EMBL" id="CP041406">
    <property type="protein sequence ID" value="QOP46455.1"/>
    <property type="molecule type" value="Genomic_DNA"/>
</dbReference>
<dbReference type="AlphaFoldDB" id="A0A7M1B9W7"/>
<dbReference type="KEGG" id="spal:FM071_09175"/>
<organism evidence="2 3">
    <name type="scientific">Sulfurimonas paralvinellae</name>
    <dbReference type="NCBI Taxonomy" id="317658"/>
    <lineage>
        <taxon>Bacteria</taxon>
        <taxon>Pseudomonadati</taxon>
        <taxon>Campylobacterota</taxon>
        <taxon>Epsilonproteobacteria</taxon>
        <taxon>Campylobacterales</taxon>
        <taxon>Sulfurimonadaceae</taxon>
        <taxon>Sulfurimonas</taxon>
    </lineage>
</organism>
<feature type="domain" description="Integrase catalytic" evidence="1">
    <location>
        <begin position="221"/>
        <end position="424"/>
    </location>
</feature>
<dbReference type="PANTHER" id="PTHR35004:SF6">
    <property type="entry name" value="TRANSPOSASE"/>
    <property type="match status" value="1"/>
</dbReference>
<dbReference type="SUPFAM" id="SSF53098">
    <property type="entry name" value="Ribonuclease H-like"/>
    <property type="match status" value="1"/>
</dbReference>
<proteinExistence type="predicted"/>
<dbReference type="PROSITE" id="PS50994">
    <property type="entry name" value="INTEGRASE"/>
    <property type="match status" value="1"/>
</dbReference>
<accession>A0A7M1B9W7</accession>
<dbReference type="InterPro" id="IPR001584">
    <property type="entry name" value="Integrase_cat-core"/>
</dbReference>
<evidence type="ECO:0000259" key="1">
    <source>
        <dbReference type="PROSITE" id="PS50994"/>
    </source>
</evidence>